<evidence type="ECO:0000259" key="4">
    <source>
        <dbReference type="PROSITE" id="PS50208"/>
    </source>
</evidence>
<sequence>MALRKWRNFLSSYVLRRNNNDKLDHRIVKESNSKEKREKNLSDFVNEEREPLIEGKFHLHNSSNIDLEDCYNTKGQMKGRIVIVSNTHFEKKEILRDRTGSHWDCRNISEIFTTLGYDVEIWNNCTKPEFEQKLRKEINSTTHEIANSFFFVVLSHGDENGFYLKDGNPNNNRSSGFYEFSQIERKFSNENCVGLSGKPKIFIYQACQGNRKVSCSEDQRDEIDFFHHPESDILVAFSTVKGYVSWRSPTHGERMEINEKSVITGNLVYLMQNLDADILLLATCQEKLILNEHDVEEIRNCSTTLERNKLFLDKIQRRPVFERFLQVLRIVQKGFIAEKLQNYMNEHQLDGHFQNVDGN</sequence>
<dbReference type="InterPro" id="IPR002398">
    <property type="entry name" value="Pept_C14"/>
</dbReference>
<dbReference type="PANTHER" id="PTHR10454:SF210">
    <property type="entry name" value="CASPASE-2"/>
    <property type="match status" value="1"/>
</dbReference>
<proteinExistence type="inferred from homology"/>
<dbReference type="PRINTS" id="PR00376">
    <property type="entry name" value="IL1BCENZYME"/>
</dbReference>
<dbReference type="InterPro" id="IPR001315">
    <property type="entry name" value="CARD"/>
</dbReference>
<dbReference type="OrthoDB" id="6046974at2759"/>
<dbReference type="SUPFAM" id="SSF52129">
    <property type="entry name" value="Caspase-like"/>
    <property type="match status" value="1"/>
</dbReference>
<dbReference type="InterPro" id="IPR011029">
    <property type="entry name" value="DEATH-like_dom_sf"/>
</dbReference>
<dbReference type="InterPro" id="IPR015917">
    <property type="entry name" value="Pept_C14A"/>
</dbReference>
<evidence type="ECO:0000256" key="2">
    <source>
        <dbReference type="RuleBase" id="RU003971"/>
    </source>
</evidence>
<dbReference type="InterPro" id="IPR002138">
    <property type="entry name" value="Pept_C14_p10"/>
</dbReference>
<dbReference type="PROSITE" id="PS50209">
    <property type="entry name" value="CARD"/>
    <property type="match status" value="1"/>
</dbReference>
<dbReference type="PROSITE" id="PS50207">
    <property type="entry name" value="CASPASE_P10"/>
    <property type="match status" value="1"/>
</dbReference>
<dbReference type="InterPro" id="IPR011600">
    <property type="entry name" value="Pept_C14_caspase"/>
</dbReference>
<dbReference type="GO" id="GO:0042981">
    <property type="term" value="P:regulation of apoptotic process"/>
    <property type="evidence" value="ECO:0007669"/>
    <property type="project" value="InterPro"/>
</dbReference>
<dbReference type="GO" id="GO:0006508">
    <property type="term" value="P:proteolysis"/>
    <property type="evidence" value="ECO:0007669"/>
    <property type="project" value="InterPro"/>
</dbReference>
<feature type="domain" description="CARD" evidence="5">
    <location>
        <begin position="255"/>
        <end position="318"/>
    </location>
</feature>
<comment type="caution">
    <text evidence="6">The sequence shown here is derived from an EMBL/GenBank/DDBJ whole genome shotgun (WGS) entry which is preliminary data.</text>
</comment>
<dbReference type="CDD" id="cd01671">
    <property type="entry name" value="CARD"/>
    <property type="match status" value="1"/>
</dbReference>
<dbReference type="SMART" id="SM00115">
    <property type="entry name" value="CASc"/>
    <property type="match status" value="1"/>
</dbReference>
<accession>A0A7I8WCM3</accession>
<dbReference type="Gene3D" id="3.40.50.1460">
    <property type="match status" value="1"/>
</dbReference>
<evidence type="ECO:0000313" key="6">
    <source>
        <dbReference type="EMBL" id="CAD5125939.1"/>
    </source>
</evidence>
<dbReference type="Gene3D" id="3.30.70.1470">
    <property type="entry name" value="Caspase-like"/>
    <property type="match status" value="1"/>
</dbReference>
<reference evidence="6 7" key="1">
    <citation type="submission" date="2020-08" db="EMBL/GenBank/DDBJ databases">
        <authorList>
            <person name="Hejnol A."/>
        </authorList>
    </citation>
    <scope>NUCLEOTIDE SEQUENCE [LARGE SCALE GENOMIC DNA]</scope>
</reference>
<dbReference type="EMBL" id="CAJFCJ010000030">
    <property type="protein sequence ID" value="CAD5125939.1"/>
    <property type="molecule type" value="Genomic_DNA"/>
</dbReference>
<dbReference type="PROSITE" id="PS01121">
    <property type="entry name" value="CASPASE_HIS"/>
    <property type="match status" value="1"/>
</dbReference>
<gene>
    <name evidence="6" type="ORF">DGYR_LOCUS13233</name>
</gene>
<protein>
    <submittedName>
        <fullName evidence="6">DgyrCDS14119</fullName>
    </submittedName>
</protein>
<dbReference type="AlphaFoldDB" id="A0A7I8WCM3"/>
<dbReference type="InterPro" id="IPR029030">
    <property type="entry name" value="Caspase-like_dom_sf"/>
</dbReference>
<feature type="domain" description="Caspase family p20" evidence="4">
    <location>
        <begin position="77"/>
        <end position="211"/>
    </location>
</feature>
<comment type="similarity">
    <text evidence="1 2">Belongs to the peptidase C14A family.</text>
</comment>
<feature type="domain" description="Caspase family p10" evidence="3">
    <location>
        <begin position="230"/>
        <end position="252"/>
    </location>
</feature>
<dbReference type="PANTHER" id="PTHR10454">
    <property type="entry name" value="CASPASE"/>
    <property type="match status" value="1"/>
</dbReference>
<dbReference type="InterPro" id="IPR001309">
    <property type="entry name" value="Pept_C14_p20"/>
</dbReference>
<dbReference type="Proteomes" id="UP000549394">
    <property type="component" value="Unassembled WGS sequence"/>
</dbReference>
<name>A0A7I8WCM3_9ANNE</name>
<evidence type="ECO:0000313" key="7">
    <source>
        <dbReference type="Proteomes" id="UP000549394"/>
    </source>
</evidence>
<dbReference type="GO" id="GO:0004197">
    <property type="term" value="F:cysteine-type endopeptidase activity"/>
    <property type="evidence" value="ECO:0007669"/>
    <property type="project" value="InterPro"/>
</dbReference>
<dbReference type="Gene3D" id="1.10.533.10">
    <property type="entry name" value="Death Domain, Fas"/>
    <property type="match status" value="1"/>
</dbReference>
<evidence type="ECO:0000259" key="3">
    <source>
        <dbReference type="PROSITE" id="PS50207"/>
    </source>
</evidence>
<dbReference type="PROSITE" id="PS50208">
    <property type="entry name" value="CASPASE_P20"/>
    <property type="match status" value="1"/>
</dbReference>
<organism evidence="6 7">
    <name type="scientific">Dimorphilus gyrociliatus</name>
    <dbReference type="NCBI Taxonomy" id="2664684"/>
    <lineage>
        <taxon>Eukaryota</taxon>
        <taxon>Metazoa</taxon>
        <taxon>Spiralia</taxon>
        <taxon>Lophotrochozoa</taxon>
        <taxon>Annelida</taxon>
        <taxon>Polychaeta</taxon>
        <taxon>Polychaeta incertae sedis</taxon>
        <taxon>Dinophilidae</taxon>
        <taxon>Dimorphilus</taxon>
    </lineage>
</organism>
<dbReference type="SUPFAM" id="SSF47986">
    <property type="entry name" value="DEATH domain"/>
    <property type="match status" value="1"/>
</dbReference>
<evidence type="ECO:0000256" key="1">
    <source>
        <dbReference type="ARBA" id="ARBA00010134"/>
    </source>
</evidence>
<keyword evidence="7" id="KW-1185">Reference proteome</keyword>
<evidence type="ECO:0000259" key="5">
    <source>
        <dbReference type="PROSITE" id="PS50209"/>
    </source>
</evidence>
<dbReference type="Pfam" id="PF00656">
    <property type="entry name" value="Peptidase_C14"/>
    <property type="match status" value="1"/>
</dbReference>
<dbReference type="InterPro" id="IPR016129">
    <property type="entry name" value="Caspase_his_AS"/>
</dbReference>